<evidence type="ECO:0008006" key="4">
    <source>
        <dbReference type="Google" id="ProtNLM"/>
    </source>
</evidence>
<dbReference type="Proteomes" id="UP001291623">
    <property type="component" value="Unassembled WGS sequence"/>
</dbReference>
<organism evidence="2 3">
    <name type="scientific">Anisodus tanguticus</name>
    <dbReference type="NCBI Taxonomy" id="243964"/>
    <lineage>
        <taxon>Eukaryota</taxon>
        <taxon>Viridiplantae</taxon>
        <taxon>Streptophyta</taxon>
        <taxon>Embryophyta</taxon>
        <taxon>Tracheophyta</taxon>
        <taxon>Spermatophyta</taxon>
        <taxon>Magnoliopsida</taxon>
        <taxon>eudicotyledons</taxon>
        <taxon>Gunneridae</taxon>
        <taxon>Pentapetalae</taxon>
        <taxon>asterids</taxon>
        <taxon>lamiids</taxon>
        <taxon>Solanales</taxon>
        <taxon>Solanaceae</taxon>
        <taxon>Solanoideae</taxon>
        <taxon>Hyoscyameae</taxon>
        <taxon>Anisodus</taxon>
    </lineage>
</organism>
<dbReference type="EMBL" id="JAVYJV010000014">
    <property type="protein sequence ID" value="KAK4353659.1"/>
    <property type="molecule type" value="Genomic_DNA"/>
</dbReference>
<name>A0AAE1RM50_9SOLA</name>
<reference evidence="2" key="1">
    <citation type="submission" date="2023-12" db="EMBL/GenBank/DDBJ databases">
        <title>Genome assembly of Anisodus tanguticus.</title>
        <authorList>
            <person name="Wang Y.-J."/>
        </authorList>
    </citation>
    <scope>NUCLEOTIDE SEQUENCE</scope>
    <source>
        <strain evidence="2">KB-2021</strain>
        <tissue evidence="2">Leaf</tissue>
    </source>
</reference>
<feature type="signal peptide" evidence="1">
    <location>
        <begin position="1"/>
        <end position="27"/>
    </location>
</feature>
<sequence>MKIIAFSLLSMFILIPNIVVMDNKVMGFAIESAEPPKHDKRVGLRPPPSPKHYPPIHWKRTRFVPPTPPPTSY</sequence>
<gene>
    <name evidence="2" type="ORF">RND71_025853</name>
</gene>
<keyword evidence="1" id="KW-0732">Signal</keyword>
<feature type="chain" id="PRO_5042253911" description="Transmembrane protein" evidence="1">
    <location>
        <begin position="28"/>
        <end position="73"/>
    </location>
</feature>
<dbReference type="AlphaFoldDB" id="A0AAE1RM50"/>
<evidence type="ECO:0000313" key="2">
    <source>
        <dbReference type="EMBL" id="KAK4353659.1"/>
    </source>
</evidence>
<evidence type="ECO:0000256" key="1">
    <source>
        <dbReference type="SAM" id="SignalP"/>
    </source>
</evidence>
<keyword evidence="3" id="KW-1185">Reference proteome</keyword>
<protein>
    <recommendedName>
        <fullName evidence="4">Transmembrane protein</fullName>
    </recommendedName>
</protein>
<accession>A0AAE1RM50</accession>
<evidence type="ECO:0000313" key="3">
    <source>
        <dbReference type="Proteomes" id="UP001291623"/>
    </source>
</evidence>
<comment type="caution">
    <text evidence="2">The sequence shown here is derived from an EMBL/GenBank/DDBJ whole genome shotgun (WGS) entry which is preliminary data.</text>
</comment>
<proteinExistence type="predicted"/>